<dbReference type="Pfam" id="PF00076">
    <property type="entry name" value="RRM_1"/>
    <property type="match status" value="1"/>
</dbReference>
<proteinExistence type="predicted"/>
<feature type="compositionally biased region" description="Low complexity" evidence="2">
    <location>
        <begin position="133"/>
        <end position="161"/>
    </location>
</feature>
<evidence type="ECO:0000313" key="4">
    <source>
        <dbReference type="EMBL" id="KAF7489807.1"/>
    </source>
</evidence>
<feature type="region of interest" description="Disordered" evidence="2">
    <location>
        <begin position="133"/>
        <end position="183"/>
    </location>
</feature>
<feature type="region of interest" description="Disordered" evidence="2">
    <location>
        <begin position="1337"/>
        <end position="1363"/>
    </location>
</feature>
<dbReference type="EMBL" id="WVUK01000063">
    <property type="protein sequence ID" value="KAF7489807.1"/>
    <property type="molecule type" value="Genomic_DNA"/>
</dbReference>
<feature type="compositionally biased region" description="Polar residues" evidence="2">
    <location>
        <begin position="1337"/>
        <end position="1351"/>
    </location>
</feature>
<dbReference type="EnsemblMetazoa" id="SSS_1201s_mrna">
    <property type="protein sequence ID" value="KAF7489807.1"/>
    <property type="gene ID" value="SSS_1201"/>
</dbReference>
<feature type="compositionally biased region" description="Polar residues" evidence="2">
    <location>
        <begin position="241"/>
        <end position="250"/>
    </location>
</feature>
<feature type="compositionally biased region" description="Polar residues" evidence="2">
    <location>
        <begin position="162"/>
        <end position="183"/>
    </location>
</feature>
<feature type="compositionally biased region" description="Low complexity" evidence="2">
    <location>
        <begin position="543"/>
        <end position="557"/>
    </location>
</feature>
<feature type="compositionally biased region" description="Low complexity" evidence="2">
    <location>
        <begin position="1352"/>
        <end position="1363"/>
    </location>
</feature>
<feature type="region of interest" description="Disordered" evidence="2">
    <location>
        <begin position="96"/>
        <end position="120"/>
    </location>
</feature>
<organism evidence="4">
    <name type="scientific">Sarcoptes scabiei</name>
    <name type="common">Itch mite</name>
    <name type="synonym">Acarus scabiei</name>
    <dbReference type="NCBI Taxonomy" id="52283"/>
    <lineage>
        <taxon>Eukaryota</taxon>
        <taxon>Metazoa</taxon>
        <taxon>Ecdysozoa</taxon>
        <taxon>Arthropoda</taxon>
        <taxon>Chelicerata</taxon>
        <taxon>Arachnida</taxon>
        <taxon>Acari</taxon>
        <taxon>Acariformes</taxon>
        <taxon>Sarcoptiformes</taxon>
        <taxon>Astigmata</taxon>
        <taxon>Psoroptidia</taxon>
        <taxon>Sarcoptoidea</taxon>
        <taxon>Sarcoptidae</taxon>
        <taxon>Sarcoptinae</taxon>
        <taxon>Sarcoptes</taxon>
    </lineage>
</organism>
<dbReference type="GO" id="GO:0035195">
    <property type="term" value="P:miRNA-mediated post-transcriptional gene silencing"/>
    <property type="evidence" value="ECO:0007669"/>
    <property type="project" value="TreeGrafter"/>
</dbReference>
<feature type="region of interest" description="Disordered" evidence="2">
    <location>
        <begin position="285"/>
        <end position="309"/>
    </location>
</feature>
<gene>
    <name evidence="4" type="ORF">SSS_1201</name>
</gene>
<dbReference type="SMART" id="SM00360">
    <property type="entry name" value="RRM"/>
    <property type="match status" value="1"/>
</dbReference>
<feature type="compositionally biased region" description="Polar residues" evidence="2">
    <location>
        <begin position="208"/>
        <end position="221"/>
    </location>
</feature>
<name>A0A834V9U1_SARSC</name>
<feature type="region of interest" description="Disordered" evidence="2">
    <location>
        <begin position="634"/>
        <end position="660"/>
    </location>
</feature>
<reference evidence="6" key="1">
    <citation type="journal article" date="2020" name="PLoS Negl. Trop. Dis.">
        <title>High-quality nuclear genome for Sarcoptes scabiei-A critical resource for a neglected parasite.</title>
        <authorList>
            <person name="Korhonen P.K."/>
            <person name="Gasser R.B."/>
            <person name="Ma G."/>
            <person name="Wang T."/>
            <person name="Stroehlein A.J."/>
            <person name="Young N.D."/>
            <person name="Ang C.S."/>
            <person name="Fernando D.D."/>
            <person name="Lu H.C."/>
            <person name="Taylor S."/>
            <person name="Reynolds S.L."/>
            <person name="Mofiz E."/>
            <person name="Najaraj S.H."/>
            <person name="Gowda H."/>
            <person name="Madugundu A."/>
            <person name="Renuse S."/>
            <person name="Holt D."/>
            <person name="Pandey A."/>
            <person name="Papenfuss A.T."/>
            <person name="Fischer K."/>
        </authorList>
    </citation>
    <scope>NUCLEOTIDE SEQUENCE [LARGE SCALE GENOMIC DNA]</scope>
</reference>
<dbReference type="Gene3D" id="3.30.70.330">
    <property type="match status" value="1"/>
</dbReference>
<dbReference type="PANTHER" id="PTHR13020:SF25">
    <property type="entry name" value="PROTEIN GAWKY"/>
    <property type="match status" value="1"/>
</dbReference>
<feature type="compositionally biased region" description="Low complexity" evidence="2">
    <location>
        <begin position="96"/>
        <end position="111"/>
    </location>
</feature>
<evidence type="ECO:0000313" key="5">
    <source>
        <dbReference type="EnsemblMetazoa" id="KAF7489807.1"/>
    </source>
</evidence>
<dbReference type="InterPro" id="IPR012677">
    <property type="entry name" value="Nucleotide-bd_a/b_plait_sf"/>
</dbReference>
<dbReference type="OrthoDB" id="5919166at2759"/>
<evidence type="ECO:0000256" key="1">
    <source>
        <dbReference type="ARBA" id="ARBA00022884"/>
    </source>
</evidence>
<evidence type="ECO:0000259" key="3">
    <source>
        <dbReference type="SMART" id="SM00360"/>
    </source>
</evidence>
<accession>A0A834V9U1</accession>
<feature type="region of interest" description="Disordered" evidence="2">
    <location>
        <begin position="819"/>
        <end position="860"/>
    </location>
</feature>
<protein>
    <submittedName>
        <fullName evidence="4">Protein Gawky</fullName>
    </submittedName>
</protein>
<evidence type="ECO:0000256" key="2">
    <source>
        <dbReference type="SAM" id="MobiDB-lite"/>
    </source>
</evidence>
<feature type="region of interest" description="Disordered" evidence="2">
    <location>
        <begin position="1235"/>
        <end position="1267"/>
    </location>
</feature>
<dbReference type="InterPro" id="IPR052068">
    <property type="entry name" value="GW182_domain"/>
</dbReference>
<feature type="compositionally biased region" description="Low complexity" evidence="2">
    <location>
        <begin position="907"/>
        <end position="918"/>
    </location>
</feature>
<dbReference type="GO" id="GO:0000932">
    <property type="term" value="C:P-body"/>
    <property type="evidence" value="ECO:0007669"/>
    <property type="project" value="TreeGrafter"/>
</dbReference>
<keyword evidence="6" id="KW-1185">Reference proteome</keyword>
<feature type="region of interest" description="Disordered" evidence="2">
    <location>
        <begin position="23"/>
        <end position="59"/>
    </location>
</feature>
<feature type="region of interest" description="Disordered" evidence="2">
    <location>
        <begin position="889"/>
        <end position="918"/>
    </location>
</feature>
<feature type="region of interest" description="Disordered" evidence="2">
    <location>
        <begin position="489"/>
        <end position="557"/>
    </location>
</feature>
<dbReference type="SUPFAM" id="SSF54928">
    <property type="entry name" value="RNA-binding domain, RBD"/>
    <property type="match status" value="1"/>
</dbReference>
<feature type="domain" description="RRM" evidence="3">
    <location>
        <begin position="1112"/>
        <end position="1179"/>
    </location>
</feature>
<feature type="region of interest" description="Disordered" evidence="2">
    <location>
        <begin position="1013"/>
        <end position="1101"/>
    </location>
</feature>
<reference evidence="5" key="3">
    <citation type="submission" date="2022-06" db="UniProtKB">
        <authorList>
            <consortium name="EnsemblMetazoa"/>
        </authorList>
    </citation>
    <scope>IDENTIFICATION</scope>
</reference>
<reference evidence="4" key="2">
    <citation type="submission" date="2020-01" db="EMBL/GenBank/DDBJ databases">
        <authorList>
            <person name="Korhonen P.K.K."/>
            <person name="Guangxu M.G."/>
            <person name="Wang T.W."/>
            <person name="Stroehlein A.J.S."/>
            <person name="Young N.D."/>
            <person name="Ang C.-S.A."/>
            <person name="Fernando D.W.F."/>
            <person name="Lu H.L."/>
            <person name="Taylor S.T."/>
            <person name="Ehtesham M.E.M."/>
            <person name="Najaraj S.H.N."/>
            <person name="Harsha G.H.G."/>
            <person name="Madugundu A.M."/>
            <person name="Renuse S.R."/>
            <person name="Holt D.H."/>
            <person name="Pandey A.P."/>
            <person name="Papenfuss A.P."/>
            <person name="Gasser R.B.G."/>
            <person name="Fischer K.F."/>
        </authorList>
    </citation>
    <scope>NUCLEOTIDE SEQUENCE</scope>
    <source>
        <strain evidence="4">SSS_KF_BRIS2020</strain>
    </source>
</reference>
<dbReference type="GO" id="GO:0060213">
    <property type="term" value="P:positive regulation of nuclear-transcribed mRNA poly(A) tail shortening"/>
    <property type="evidence" value="ECO:0007669"/>
    <property type="project" value="TreeGrafter"/>
</dbReference>
<dbReference type="GO" id="GO:0003723">
    <property type="term" value="F:RNA binding"/>
    <property type="evidence" value="ECO:0007669"/>
    <property type="project" value="UniProtKB-KW"/>
</dbReference>
<feature type="region of interest" description="Disordered" evidence="2">
    <location>
        <begin position="201"/>
        <end position="250"/>
    </location>
</feature>
<feature type="compositionally biased region" description="Low complexity" evidence="2">
    <location>
        <begin position="1066"/>
        <end position="1078"/>
    </location>
</feature>
<dbReference type="InterPro" id="IPR035979">
    <property type="entry name" value="RBD_domain_sf"/>
</dbReference>
<dbReference type="InterPro" id="IPR000504">
    <property type="entry name" value="RRM_dom"/>
</dbReference>
<keyword evidence="1" id="KW-0694">RNA-binding</keyword>
<dbReference type="PANTHER" id="PTHR13020">
    <property type="entry name" value="TRINUCLEOTIDE REPEAT-CONTAINING GENE 6"/>
    <property type="match status" value="1"/>
</dbReference>
<feature type="compositionally biased region" description="Low complexity" evidence="2">
    <location>
        <begin position="1235"/>
        <end position="1260"/>
    </location>
</feature>
<sequence>MGLFGNGDDSLISNTGWGTIPPINSGADWGTSSNNAGTQSSSISANSGNNHMHVLNVSGQVSGSSNNCWQMPNNLVNSNGRSQMVSSTNSSFALSTTTTTASNNDQTQTQALSTSPKLSSSWAQAAGKGLLASNNNAHSNSNVVSHTNPSNVITSSTNSNTVFERSSVMPNNGPNCSASTVPGTANNYSHDSYSAAINSSNSYQQQSFNPNNTTGSCSSSAKLPASASGSNNNSSGSSSSTENLSGCNGSNKRTITNAKIQDIIGNLNDNVRETLLTEKWRSPVINQDSPWNLPPSPQSTPKDTSQWRCPVNSGTEIWETTTRQKKCVNTTTGGNGSLPIMSSNNNSGIATSAGGNNSNIASVNSNAIGQINGPSVVASSQSWGPSNASSIGGNWDDEENSANHWMSSTTNPNAGVNNGNASMSINNWSSNGSKNVPSASFGSNNWNNNNVSESIKGFDDPKNVSRKPWNAFDSNEPAGDSWEKIGNNFGTWNSENNKRESGWDKDSNESFKGPVDDGTAVWGNPVRQTKVSNWKDSKFDVGNKNNPNNVWNKQNPNASSELNINGKSNQLSNRSWATETVPQRKSPLWNDDSSAKMNGNGFVSVPTMSASNTWVDSVTGDANNWAQVNNTLSNRSIGSSSANPSNHKMTQPGTHYKNLVGKKDEPENIIRSNPLRQDDTLTLKNIDEDLSRRTNQCALSNDRTRLGPMLSAQSNSSTNFNSGVVMNYPTISACLNRPQLQFLQVAISSNLINPQILNHPMSPHNSEILNELFQQLKLMTNTVHSRGDMMAQTKLKQSIRNLQAQIQGNYQTPHSQFMMQTNRGPVTSGASSISNPSNNMDFFKHNPTSGNGNGSVSNDLSSFDYVQQQQQQQHAQGSRLHSWKNNYNKMEERPTNNDFVRAPGPLSKNNSNSNAWSNFVQNSDEQNWNTDKNDLTGSSLLDDYDFSERFDYNKAWKLSGAKVLDEDPRSPLLNLSLSKDAFPWNNNKSNILGSNPDAFGAFSSNSNSNPWSYAPMPAQTSGSSNVFDLSQSTNKSGPKKSWNNSLNSTNTDYNSDSLWSNAGQENTNNTGSGNNSGTITKPRPPPGLSGKIGNQNNNQNVWNSSTLSSSEYLRLRNLTPQIDGSTLKTLCLQHGPLNQFHLSLNHGVAIVRYANRDQAIKAQSALNNCVLGNTRIIADLPMNNEIQQYLMSNVASGMNTVTTLSQQKQQQSNNSLNSLASSWSNVTNASHSNTVAVAGNNNNVGNGGSNIQSYQNQQQSTARVSGTHQMMVSSNAAPIVSSNNNLPYPGASASGLSTHSSSLPFGSGCNNTNQFSNNGSGSNSKLETSGGWSSGSIMWDLSGNSNNPSVNTTGSGSASNPSANSLWSASGFSANDRNTPIQNFLPNDLLAGENN</sequence>
<feature type="compositionally biased region" description="Basic and acidic residues" evidence="2">
    <location>
        <begin position="496"/>
        <end position="509"/>
    </location>
</feature>
<evidence type="ECO:0000313" key="6">
    <source>
        <dbReference type="Proteomes" id="UP000070412"/>
    </source>
</evidence>
<dbReference type="Proteomes" id="UP000070412">
    <property type="component" value="Unassembled WGS sequence"/>
</dbReference>
<feature type="compositionally biased region" description="Polar residues" evidence="2">
    <location>
        <begin position="634"/>
        <end position="653"/>
    </location>
</feature>
<feature type="compositionally biased region" description="Polar residues" evidence="2">
    <location>
        <begin position="30"/>
        <end position="50"/>
    </location>
</feature>
<feature type="compositionally biased region" description="Polar residues" evidence="2">
    <location>
        <begin position="299"/>
        <end position="309"/>
    </location>
</feature>
<feature type="compositionally biased region" description="Low complexity" evidence="2">
    <location>
        <begin position="225"/>
        <end position="240"/>
    </location>
</feature>
<dbReference type="GO" id="GO:0005654">
    <property type="term" value="C:nucleoplasm"/>
    <property type="evidence" value="ECO:0007669"/>
    <property type="project" value="TreeGrafter"/>
</dbReference>
<feature type="compositionally biased region" description="Polar residues" evidence="2">
    <location>
        <begin position="1018"/>
        <end position="1065"/>
    </location>
</feature>